<evidence type="ECO:0000259" key="2">
    <source>
        <dbReference type="Pfam" id="PF13360"/>
    </source>
</evidence>
<organism evidence="3 4">
    <name type="scientific">Paludibaculum fermentans</name>
    <dbReference type="NCBI Taxonomy" id="1473598"/>
    <lineage>
        <taxon>Bacteria</taxon>
        <taxon>Pseudomonadati</taxon>
        <taxon>Acidobacteriota</taxon>
        <taxon>Terriglobia</taxon>
        <taxon>Bryobacterales</taxon>
        <taxon>Bryobacteraceae</taxon>
        <taxon>Paludibaculum</taxon>
    </lineage>
</organism>
<evidence type="ECO:0000313" key="4">
    <source>
        <dbReference type="Proteomes" id="UP000593892"/>
    </source>
</evidence>
<dbReference type="PANTHER" id="PTHR34512:SF30">
    <property type="entry name" value="OUTER MEMBRANE PROTEIN ASSEMBLY FACTOR BAMB"/>
    <property type="match status" value="1"/>
</dbReference>
<accession>A0A7S7NL60</accession>
<evidence type="ECO:0000313" key="3">
    <source>
        <dbReference type="EMBL" id="QOY85661.1"/>
    </source>
</evidence>
<dbReference type="RefSeq" id="WP_194447331.1">
    <property type="nucleotide sequence ID" value="NZ_CP063849.1"/>
</dbReference>
<dbReference type="SMART" id="SM00564">
    <property type="entry name" value="PQQ"/>
    <property type="match status" value="5"/>
</dbReference>
<feature type="signal peptide" evidence="1">
    <location>
        <begin position="1"/>
        <end position="21"/>
    </location>
</feature>
<evidence type="ECO:0000256" key="1">
    <source>
        <dbReference type="SAM" id="SignalP"/>
    </source>
</evidence>
<keyword evidence="1" id="KW-0732">Signal</keyword>
<feature type="domain" description="Pyrrolo-quinoline quinone repeat" evidence="2">
    <location>
        <begin position="177"/>
        <end position="340"/>
    </location>
</feature>
<dbReference type="EMBL" id="CP063849">
    <property type="protein sequence ID" value="QOY85661.1"/>
    <property type="molecule type" value="Genomic_DNA"/>
</dbReference>
<dbReference type="PANTHER" id="PTHR34512">
    <property type="entry name" value="CELL SURFACE PROTEIN"/>
    <property type="match status" value="1"/>
</dbReference>
<gene>
    <name evidence="3" type="ORF">IRI77_22900</name>
</gene>
<dbReference type="InterPro" id="IPR015943">
    <property type="entry name" value="WD40/YVTN_repeat-like_dom_sf"/>
</dbReference>
<dbReference type="KEGG" id="pfer:IRI77_22900"/>
<proteinExistence type="predicted"/>
<keyword evidence="4" id="KW-1185">Reference proteome</keyword>
<reference evidence="3 4" key="1">
    <citation type="submission" date="2020-10" db="EMBL/GenBank/DDBJ databases">
        <title>Complete genome sequence of Paludibaculum fermentans P105T, a facultatively anaerobic acidobacterium capable of dissimilatory Fe(III) reduction.</title>
        <authorList>
            <person name="Dedysh S.N."/>
            <person name="Beletsky A.V."/>
            <person name="Kulichevskaya I.S."/>
            <person name="Mardanov A.V."/>
            <person name="Ravin N.V."/>
        </authorList>
    </citation>
    <scope>NUCLEOTIDE SEQUENCE [LARGE SCALE GENOMIC DNA]</scope>
    <source>
        <strain evidence="3 4">P105</strain>
    </source>
</reference>
<dbReference type="Gene3D" id="2.130.10.10">
    <property type="entry name" value="YVTN repeat-like/Quinoprotein amine dehydrogenase"/>
    <property type="match status" value="2"/>
</dbReference>
<dbReference type="Pfam" id="PF13360">
    <property type="entry name" value="PQQ_2"/>
    <property type="match status" value="2"/>
</dbReference>
<protein>
    <submittedName>
        <fullName evidence="3">PQQ-binding-like beta-propeller repeat protein</fullName>
    </submittedName>
</protein>
<dbReference type="InterPro" id="IPR011047">
    <property type="entry name" value="Quinoprotein_ADH-like_sf"/>
</dbReference>
<dbReference type="InterPro" id="IPR018391">
    <property type="entry name" value="PQQ_b-propeller_rpt"/>
</dbReference>
<feature type="domain" description="Pyrrolo-quinoline quinone repeat" evidence="2">
    <location>
        <begin position="24"/>
        <end position="165"/>
    </location>
</feature>
<dbReference type="AlphaFoldDB" id="A0A7S7NL60"/>
<dbReference type="Proteomes" id="UP000593892">
    <property type="component" value="Chromosome"/>
</dbReference>
<feature type="chain" id="PRO_5032488595" evidence="1">
    <location>
        <begin position="22"/>
        <end position="574"/>
    </location>
</feature>
<dbReference type="SUPFAM" id="SSF50998">
    <property type="entry name" value="Quinoprotein alcohol dehydrogenase-like"/>
    <property type="match status" value="1"/>
</dbReference>
<sequence>MKKQLGTTFALLCGLAMSLTAQEKWSLEAPASVKWSRVILGGTYLFSTEKGLHAIDTESGKLLWTRTDLGKLLEFNIEEVPGIPLLFIAENSRRFSNNSSLVAISLETGEDVWKTEKMKGVLIDLVGNRAEGMVVALSCEFAGNKVPVRYIGFDIATGQVKFEGGIKDKADLYINEKSGKFMPRLDLDGHAQPTFEEGAMYLAYAGLHKIDTKTGAVLWGAPFDVTEGHYKRTNSSPIVDGGLVYSSAKGIVRAFDKTSGTLKWTSSDFGAAIPEILVRNNLVIARMGGTYFDSSKREFELKKPLGIVALDSGSGQLKWHYDGAKESTTNMVYDAPSNTVMIADARSLVGLKADAAGGAKEAFRVPLEFKAKSSGGKKAAKMAGKFALGGVRAMARKDNSDEDFPLALVPRQNGTVVVRAKQHLLSFKPATHEIAWGVEYKAPDLPGWQKLATTAAFAMAYYMNTGTALNTQLGTSTNTQANNMRQDNISGMFGAWSKRFSAANATFNYAYMLTDVEMDNKGAPGIVGVNLDSGETEQEVVFNDREPDYVVDELHGIVVRTHKSGKQIVASSLR</sequence>
<name>A0A7S7NL60_PALFE</name>
<dbReference type="InterPro" id="IPR002372">
    <property type="entry name" value="PQQ_rpt_dom"/>
</dbReference>